<evidence type="ECO:0000313" key="3">
    <source>
        <dbReference type="Proteomes" id="UP001139887"/>
    </source>
</evidence>
<feature type="compositionally biased region" description="Low complexity" evidence="1">
    <location>
        <begin position="7"/>
        <end position="30"/>
    </location>
</feature>
<sequence length="246" mass="25136">PAPQSTPQPSQQHPGTSNEAQPAAGSATATDANAGMFDFIQRLGALGAQSARSDRSNNSTTTEYSNGNDAWGRMPRIFGFHVGSNSLPQQQQSQGFSSMLEGIMSRANSNPFSTSSVFLGAEPGSTTATTPHRMASETSSTSATQQSASLNSAPEVSSSGATAASTSISEEAPSQPHTSASAPVASTSTANTSASSAQENSPRTGETRARAQSASSSDVHSADESSHRANSVANKRHRGNGTDDSQ</sequence>
<comment type="caution">
    <text evidence="2">The sequence shown here is derived from an EMBL/GenBank/DDBJ whole genome shotgun (WGS) entry which is preliminary data.</text>
</comment>
<keyword evidence="3" id="KW-1185">Reference proteome</keyword>
<proteinExistence type="predicted"/>
<feature type="compositionally biased region" description="Low complexity" evidence="1">
    <location>
        <begin position="157"/>
        <end position="197"/>
    </location>
</feature>
<feature type="compositionally biased region" description="Polar residues" evidence="1">
    <location>
        <begin position="56"/>
        <end position="68"/>
    </location>
</feature>
<evidence type="ECO:0000256" key="1">
    <source>
        <dbReference type="SAM" id="MobiDB-lite"/>
    </source>
</evidence>
<protein>
    <submittedName>
        <fullName evidence="2">Uncharacterized protein</fullName>
    </submittedName>
</protein>
<evidence type="ECO:0000313" key="2">
    <source>
        <dbReference type="EMBL" id="KAJ2841499.1"/>
    </source>
</evidence>
<dbReference type="EMBL" id="JANBUW010002153">
    <property type="protein sequence ID" value="KAJ2841499.1"/>
    <property type="molecule type" value="Genomic_DNA"/>
</dbReference>
<feature type="region of interest" description="Disordered" evidence="1">
    <location>
        <begin position="47"/>
        <end position="74"/>
    </location>
</feature>
<dbReference type="AlphaFoldDB" id="A0A9W8I657"/>
<name>A0A9W8I657_9FUNG</name>
<reference evidence="2" key="1">
    <citation type="submission" date="2022-07" db="EMBL/GenBank/DDBJ databases">
        <title>Phylogenomic reconstructions and comparative analyses of Kickxellomycotina fungi.</title>
        <authorList>
            <person name="Reynolds N.K."/>
            <person name="Stajich J.E."/>
            <person name="Barry K."/>
            <person name="Grigoriev I.V."/>
            <person name="Crous P."/>
            <person name="Smith M.E."/>
        </authorList>
    </citation>
    <scope>NUCLEOTIDE SEQUENCE</scope>
    <source>
        <strain evidence="2">NRRL 1566</strain>
    </source>
</reference>
<accession>A0A9W8I657</accession>
<dbReference type="OrthoDB" id="5599960at2759"/>
<dbReference type="Proteomes" id="UP001139887">
    <property type="component" value="Unassembled WGS sequence"/>
</dbReference>
<feature type="compositionally biased region" description="Low complexity" evidence="1">
    <location>
        <begin position="136"/>
        <end position="149"/>
    </location>
</feature>
<gene>
    <name evidence="2" type="ORF">IWW36_006239</name>
</gene>
<feature type="region of interest" description="Disordered" evidence="1">
    <location>
        <begin position="1"/>
        <end position="30"/>
    </location>
</feature>
<feature type="non-terminal residue" evidence="2">
    <location>
        <position position="1"/>
    </location>
</feature>
<feature type="region of interest" description="Disordered" evidence="1">
    <location>
        <begin position="114"/>
        <end position="246"/>
    </location>
</feature>
<organism evidence="2 3">
    <name type="scientific">Coemansia brasiliensis</name>
    <dbReference type="NCBI Taxonomy" id="2650707"/>
    <lineage>
        <taxon>Eukaryota</taxon>
        <taxon>Fungi</taxon>
        <taxon>Fungi incertae sedis</taxon>
        <taxon>Zoopagomycota</taxon>
        <taxon>Kickxellomycotina</taxon>
        <taxon>Kickxellomycetes</taxon>
        <taxon>Kickxellales</taxon>
        <taxon>Kickxellaceae</taxon>
        <taxon>Coemansia</taxon>
    </lineage>
</organism>